<evidence type="ECO:0000256" key="6">
    <source>
        <dbReference type="SAM" id="Phobius"/>
    </source>
</evidence>
<feature type="transmembrane region" description="Helical" evidence="6">
    <location>
        <begin position="133"/>
        <end position="152"/>
    </location>
</feature>
<gene>
    <name evidence="8" type="ORF">XM52_07895</name>
</gene>
<keyword evidence="9" id="KW-1185">Reference proteome</keyword>
<accession>A0A0T5PC33</accession>
<keyword evidence="5 6" id="KW-0472">Membrane</keyword>
<feature type="transmembrane region" description="Helical" evidence="6">
    <location>
        <begin position="43"/>
        <end position="66"/>
    </location>
</feature>
<dbReference type="GO" id="GO:0016020">
    <property type="term" value="C:membrane"/>
    <property type="evidence" value="ECO:0007669"/>
    <property type="project" value="UniProtKB-SubCell"/>
</dbReference>
<dbReference type="PANTHER" id="PTHR22911">
    <property type="entry name" value="ACYL-MALONYL CONDENSING ENZYME-RELATED"/>
    <property type="match status" value="1"/>
</dbReference>
<dbReference type="InterPro" id="IPR000620">
    <property type="entry name" value="EamA_dom"/>
</dbReference>
<proteinExistence type="inferred from homology"/>
<name>A0A0T5PC33_9RHOB</name>
<feature type="transmembrane region" description="Helical" evidence="6">
    <location>
        <begin position="259"/>
        <end position="279"/>
    </location>
</feature>
<dbReference type="Pfam" id="PF00892">
    <property type="entry name" value="EamA"/>
    <property type="match status" value="2"/>
</dbReference>
<dbReference type="AlphaFoldDB" id="A0A0T5PC33"/>
<feature type="transmembrane region" description="Helical" evidence="6">
    <location>
        <begin position="78"/>
        <end position="97"/>
    </location>
</feature>
<dbReference type="EMBL" id="LAXI01000003">
    <property type="protein sequence ID" value="KRS18677.1"/>
    <property type="molecule type" value="Genomic_DNA"/>
</dbReference>
<reference evidence="8 9" key="1">
    <citation type="submission" date="2015-04" db="EMBL/GenBank/DDBJ databases">
        <title>The draft genome sequence of Roseovarius indicus B108T.</title>
        <authorList>
            <person name="Li G."/>
            <person name="Lai Q."/>
            <person name="Shao Z."/>
            <person name="Yan P."/>
        </authorList>
    </citation>
    <scope>NUCLEOTIDE SEQUENCE [LARGE SCALE GENOMIC DNA]</scope>
    <source>
        <strain evidence="8 9">B108</strain>
    </source>
</reference>
<dbReference type="Proteomes" id="UP000051401">
    <property type="component" value="Unassembled WGS sequence"/>
</dbReference>
<comment type="subcellular location">
    <subcellularLocation>
        <location evidence="1">Membrane</location>
        <topology evidence="1">Multi-pass membrane protein</topology>
    </subcellularLocation>
</comment>
<feature type="domain" description="EamA" evidence="7">
    <location>
        <begin position="16"/>
        <end position="148"/>
    </location>
</feature>
<feature type="transmembrane region" description="Helical" evidence="6">
    <location>
        <begin position="285"/>
        <end position="304"/>
    </location>
</feature>
<evidence type="ECO:0000256" key="4">
    <source>
        <dbReference type="ARBA" id="ARBA00022989"/>
    </source>
</evidence>
<protein>
    <submittedName>
        <fullName evidence="8">Multidrug DMT transporter</fullName>
    </submittedName>
</protein>
<dbReference type="PATRIC" id="fig|540747.5.peg.3952"/>
<dbReference type="PANTHER" id="PTHR22911:SF6">
    <property type="entry name" value="SOLUTE CARRIER FAMILY 35 MEMBER G1"/>
    <property type="match status" value="1"/>
</dbReference>
<keyword evidence="3 6" id="KW-0812">Transmembrane</keyword>
<evidence type="ECO:0000313" key="9">
    <source>
        <dbReference type="Proteomes" id="UP000051401"/>
    </source>
</evidence>
<evidence type="ECO:0000259" key="7">
    <source>
        <dbReference type="Pfam" id="PF00892"/>
    </source>
</evidence>
<evidence type="ECO:0000256" key="5">
    <source>
        <dbReference type="ARBA" id="ARBA00023136"/>
    </source>
</evidence>
<keyword evidence="4 6" id="KW-1133">Transmembrane helix</keyword>
<comment type="similarity">
    <text evidence="2">Belongs to the drug/metabolite transporter (DMT) superfamily. 10 TMS drug/metabolite exporter (DME) (TC 2.A.7.3) family.</text>
</comment>
<comment type="caution">
    <text evidence="8">The sequence shown here is derived from an EMBL/GenBank/DDBJ whole genome shotgun (WGS) entry which is preliminary data.</text>
</comment>
<evidence type="ECO:0000313" key="8">
    <source>
        <dbReference type="EMBL" id="KRS18677.1"/>
    </source>
</evidence>
<dbReference type="OrthoDB" id="148351at2"/>
<feature type="transmembrane region" description="Helical" evidence="6">
    <location>
        <begin position="158"/>
        <end position="176"/>
    </location>
</feature>
<dbReference type="RefSeq" id="WP_057815014.1">
    <property type="nucleotide sequence ID" value="NZ_CP031598.1"/>
</dbReference>
<feature type="transmembrane region" description="Helical" evidence="6">
    <location>
        <begin position="231"/>
        <end position="252"/>
    </location>
</feature>
<feature type="domain" description="EamA" evidence="7">
    <location>
        <begin position="160"/>
        <end position="302"/>
    </location>
</feature>
<feature type="transmembrane region" description="Helical" evidence="6">
    <location>
        <begin position="103"/>
        <end position="121"/>
    </location>
</feature>
<evidence type="ECO:0000256" key="1">
    <source>
        <dbReference type="ARBA" id="ARBA00004141"/>
    </source>
</evidence>
<dbReference type="STRING" id="540747.SAMN04488031_10434"/>
<organism evidence="8 9">
    <name type="scientific">Roseovarius indicus</name>
    <dbReference type="NCBI Taxonomy" id="540747"/>
    <lineage>
        <taxon>Bacteria</taxon>
        <taxon>Pseudomonadati</taxon>
        <taxon>Pseudomonadota</taxon>
        <taxon>Alphaproteobacteria</taxon>
        <taxon>Rhodobacterales</taxon>
        <taxon>Roseobacteraceae</taxon>
        <taxon>Roseovarius</taxon>
    </lineage>
</organism>
<evidence type="ECO:0000256" key="3">
    <source>
        <dbReference type="ARBA" id="ARBA00022692"/>
    </source>
</evidence>
<feature type="transmembrane region" description="Helical" evidence="6">
    <location>
        <begin position="188"/>
        <end position="211"/>
    </location>
</feature>
<evidence type="ECO:0000256" key="2">
    <source>
        <dbReference type="ARBA" id="ARBA00009853"/>
    </source>
</evidence>
<sequence length="316" mass="33107">MSSFRSFLPPMPALGSGLAAITAGVLLLSLSDALVKLANEGLSLGQVLTIRSGIAVLCLGAVLRLTTREKVSLVRVTGWVWLRSLCLALMWGCYYAALPELPFSIAAACYYTSPMWMALLSSKLLGTRIGVRGAFAILLGLVGVMTILRPGLDDVSPMVALPLLAGFFYALAAVITQGRCSAVPAMSMAMNLNLVLLLSGLALVAGLWWSGRNNDAGFLLSVWPALEAADLGLLAGLGVLLAVITALVAYAYQRAPAPVIGLFDNGYLVFALFWSVLIFGDRPGLIDLLGIVLIGSGALLATTVSTSCGRDRSDEG</sequence>
<dbReference type="InterPro" id="IPR037185">
    <property type="entry name" value="EmrE-like"/>
</dbReference>
<dbReference type="SUPFAM" id="SSF103481">
    <property type="entry name" value="Multidrug resistance efflux transporter EmrE"/>
    <property type="match status" value="2"/>
</dbReference>